<gene>
    <name evidence="2" type="ORF">MA03_02485</name>
</gene>
<dbReference type="PATRIC" id="fig|1550241.5.peg.510"/>
<feature type="domain" description="4Fe-4S ferredoxin-type" evidence="1">
    <location>
        <begin position="68"/>
        <end position="96"/>
    </location>
</feature>
<dbReference type="OrthoDB" id="65817at2157"/>
<dbReference type="Pfam" id="PF01656">
    <property type="entry name" value="CbiA"/>
    <property type="match status" value="1"/>
</dbReference>
<evidence type="ECO:0000313" key="2">
    <source>
        <dbReference type="EMBL" id="AKG38365.1"/>
    </source>
</evidence>
<dbReference type="SUPFAM" id="SSF54862">
    <property type="entry name" value="4Fe-4S ferredoxins"/>
    <property type="match status" value="1"/>
</dbReference>
<dbReference type="PROSITE" id="PS00198">
    <property type="entry name" value="4FE4S_FER_1"/>
    <property type="match status" value="1"/>
</dbReference>
<accession>A0A0F7FHM6</accession>
<dbReference type="GeneID" id="25401062"/>
<dbReference type="Gene3D" id="3.40.50.300">
    <property type="entry name" value="P-loop containing nucleotide triphosphate hydrolases"/>
    <property type="match status" value="1"/>
</dbReference>
<proteinExistence type="predicted"/>
<dbReference type="SUPFAM" id="SSF52540">
    <property type="entry name" value="P-loop containing nucleoside triphosphate hydrolases"/>
    <property type="match status" value="1"/>
</dbReference>
<protein>
    <submittedName>
        <fullName evidence="2">ATPase</fullName>
    </submittedName>
</protein>
<dbReference type="InterPro" id="IPR027417">
    <property type="entry name" value="P-loop_NTPase"/>
</dbReference>
<dbReference type="Gene3D" id="3.30.70.20">
    <property type="match status" value="1"/>
</dbReference>
<evidence type="ECO:0000313" key="3">
    <source>
        <dbReference type="Proteomes" id="UP000067434"/>
    </source>
</evidence>
<name>A0A0F7FHM6_9CREN</name>
<evidence type="ECO:0000259" key="1">
    <source>
        <dbReference type="PROSITE" id="PS51379"/>
    </source>
</evidence>
<dbReference type="RefSeq" id="WP_052883759.1">
    <property type="nucleotide sequence ID" value="NZ_CP009961.1"/>
</dbReference>
<dbReference type="EMBL" id="CP009961">
    <property type="protein sequence ID" value="AKG38365.1"/>
    <property type="molecule type" value="Genomic_DNA"/>
</dbReference>
<dbReference type="InterPro" id="IPR017896">
    <property type="entry name" value="4Fe4S_Fe-S-bd"/>
</dbReference>
<dbReference type="InterPro" id="IPR002586">
    <property type="entry name" value="CobQ/CobB/MinD/ParA_Nub-bd_dom"/>
</dbReference>
<keyword evidence="3" id="KW-1185">Reference proteome</keyword>
<dbReference type="AlphaFoldDB" id="A0A0F7FHM6"/>
<dbReference type="GO" id="GO:0016491">
    <property type="term" value="F:oxidoreductase activity"/>
    <property type="evidence" value="ECO:0007669"/>
    <property type="project" value="UniProtKB-ARBA"/>
</dbReference>
<feature type="domain" description="4Fe-4S ferredoxin-type" evidence="1">
    <location>
        <begin position="97"/>
        <end position="126"/>
    </location>
</feature>
<reference evidence="2 3" key="1">
    <citation type="journal article" date="2015" name="Stand. Genomic Sci.">
        <title>Complete genome sequence of and proposal of Thermofilum uzonense sp. nov. a novel hyperthermophilic crenarchaeon and emended description of the genus Thermofilum.</title>
        <authorList>
            <person name="Toshchakov S.V."/>
            <person name="Korzhenkov A.A."/>
            <person name="Samarov N.I."/>
            <person name="Mazunin I.O."/>
            <person name="Mozhey O.I."/>
            <person name="Shmyr I.S."/>
            <person name="Derbikova K.S."/>
            <person name="Taranov E.A."/>
            <person name="Dominova I.N."/>
            <person name="Bonch-Osmolovskaya E.A."/>
            <person name="Patrushev M.V."/>
            <person name="Podosokorskaya O.A."/>
            <person name="Kublanov I.V."/>
        </authorList>
    </citation>
    <scope>NUCLEOTIDE SEQUENCE [LARGE SCALE GENOMIC DNA]</scope>
    <source>
        <strain evidence="2 3">1807-2</strain>
    </source>
</reference>
<dbReference type="PANTHER" id="PTHR43534">
    <property type="entry name" value="MIND SUPERFAMILY P-LOOP ATPASE CONTAINING AN INSERTED FERREDOXIN DOMAIN"/>
    <property type="match status" value="1"/>
</dbReference>
<organism evidence="2 3">
    <name type="scientific">Infirmifilum uzonense</name>
    <dbReference type="NCBI Taxonomy" id="1550241"/>
    <lineage>
        <taxon>Archaea</taxon>
        <taxon>Thermoproteota</taxon>
        <taxon>Thermoprotei</taxon>
        <taxon>Thermofilales</taxon>
        <taxon>Thermofilaceae</taxon>
        <taxon>Infirmifilum</taxon>
    </lineage>
</organism>
<dbReference type="PANTHER" id="PTHR43534:SF1">
    <property type="entry name" value="4FE-4S CLUSTER CONTAINING PARA FAMILY ATPASE PROTEIN"/>
    <property type="match status" value="1"/>
</dbReference>
<dbReference type="Proteomes" id="UP000067434">
    <property type="component" value="Chromosome"/>
</dbReference>
<dbReference type="Pfam" id="PF00037">
    <property type="entry name" value="Fer4"/>
    <property type="match status" value="1"/>
</dbReference>
<dbReference type="HOGENOM" id="CLU_067767_1_0_2"/>
<dbReference type="InterPro" id="IPR017900">
    <property type="entry name" value="4Fe4S_Fe_S_CS"/>
</dbReference>
<dbReference type="PROSITE" id="PS51379">
    <property type="entry name" value="4FE4S_FER_2"/>
    <property type="match status" value="2"/>
</dbReference>
<sequence>MKQKAYEIVVASGKGGVGKSTITASLLVLLSRHGYKLLGADADAEAPNLHISLGVADWDRVEPYYEGRVAYILDELCTQCGRCLEACQFGAVEIVNGRYRINPWICEGCYTCSFVCPVKAVRFNRGVVAGYLKVKERTRYGFPLVSSESMPGRPNSGKLVTETKNIAKKMLGSEGLIFIDAAAGIGCQVISSLVGASALLMVAEPTPTSLSDLKRLHALARHFRIPSMLVINKADLDESYRLKLIEYTREWRIDYLGDIPYDEKVPYSLERMTPIVEASPDSLASKALFQLAERLREIIEDMDEWRIKHLPPRQEPFVPKVIKPEGR</sequence>
<dbReference type="KEGG" id="thf:MA03_02485"/>
<dbReference type="STRING" id="1550241.MA03_02485"/>